<comment type="caution">
    <text evidence="7">The sequence shown here is derived from an EMBL/GenBank/DDBJ whole genome shotgun (WGS) entry which is preliminary data.</text>
</comment>
<feature type="region of interest" description="Disordered" evidence="5">
    <location>
        <begin position="273"/>
        <end position="299"/>
    </location>
</feature>
<evidence type="ECO:0000313" key="8">
    <source>
        <dbReference type="Proteomes" id="UP000275408"/>
    </source>
</evidence>
<evidence type="ECO:0000256" key="4">
    <source>
        <dbReference type="ARBA" id="ARBA00023180"/>
    </source>
</evidence>
<dbReference type="Proteomes" id="UP000275408">
    <property type="component" value="Unassembled WGS sequence"/>
</dbReference>
<evidence type="ECO:0000256" key="2">
    <source>
        <dbReference type="ARBA" id="ARBA00022729"/>
    </source>
</evidence>
<dbReference type="InterPro" id="IPR013980">
    <property type="entry name" value="MANSC_dom"/>
</dbReference>
<feature type="compositionally biased region" description="Basic and acidic residues" evidence="5">
    <location>
        <begin position="2056"/>
        <end position="2067"/>
    </location>
</feature>
<feature type="domain" description="Seven cysteines N-terminal" evidence="6">
    <location>
        <begin position="1637"/>
        <end position="1718"/>
    </location>
</feature>
<feature type="domain" description="Seven cysteines N-terminal" evidence="6">
    <location>
        <begin position="981"/>
        <end position="1067"/>
    </location>
</feature>
<feature type="domain" description="Seven cysteines N-terminal" evidence="6">
    <location>
        <begin position="1432"/>
        <end position="1512"/>
    </location>
</feature>
<dbReference type="PANTHER" id="PTHR46182">
    <property type="entry name" value="FI19480P1"/>
    <property type="match status" value="1"/>
</dbReference>
<evidence type="ECO:0000313" key="7">
    <source>
        <dbReference type="EMBL" id="RMX40405.1"/>
    </source>
</evidence>
<accession>A0A3M6TG83</accession>
<keyword evidence="3" id="KW-0472">Membrane</keyword>
<feature type="region of interest" description="Disordered" evidence="5">
    <location>
        <begin position="1894"/>
        <end position="1914"/>
    </location>
</feature>
<feature type="domain" description="Seven cysteines N-terminal" evidence="6">
    <location>
        <begin position="1083"/>
        <end position="1169"/>
    </location>
</feature>
<dbReference type="EMBL" id="RCHS01003635">
    <property type="protein sequence ID" value="RMX40405.1"/>
    <property type="molecule type" value="Genomic_DNA"/>
</dbReference>
<feature type="non-terminal residue" evidence="7">
    <location>
        <position position="2376"/>
    </location>
</feature>
<dbReference type="PANTHER" id="PTHR46182:SF2">
    <property type="entry name" value="FI19480P1"/>
    <property type="match status" value="1"/>
</dbReference>
<dbReference type="InterPro" id="IPR011106">
    <property type="entry name" value="MANSC_N"/>
</dbReference>
<dbReference type="InterPro" id="IPR029865">
    <property type="entry name" value="KIAA0319-like"/>
</dbReference>
<evidence type="ECO:0000256" key="1">
    <source>
        <dbReference type="ARBA" id="ARBA00004370"/>
    </source>
</evidence>
<dbReference type="OrthoDB" id="10569507at2759"/>
<dbReference type="SMART" id="SM00765">
    <property type="entry name" value="MANEC"/>
    <property type="match status" value="10"/>
</dbReference>
<feature type="region of interest" description="Disordered" evidence="5">
    <location>
        <begin position="2048"/>
        <end position="2068"/>
    </location>
</feature>
<feature type="domain" description="Seven cysteines N-terminal" evidence="6">
    <location>
        <begin position="1942"/>
        <end position="2026"/>
    </location>
</feature>
<dbReference type="GO" id="GO:0016020">
    <property type="term" value="C:membrane"/>
    <property type="evidence" value="ECO:0007669"/>
    <property type="project" value="UniProtKB-SubCell"/>
</dbReference>
<evidence type="ECO:0000256" key="3">
    <source>
        <dbReference type="ARBA" id="ARBA00023136"/>
    </source>
</evidence>
<keyword evidence="8" id="KW-1185">Reference proteome</keyword>
<sequence>SYLIYSLLTYLEASQAKKKKIYKGVLIFLTDFTRPPLSADNCKRSAIIFNATLVNGYQSGKFVDHGDLGTIAACQDMCCQSPMCDVAFLVGKRCYSVYCHSESQCLWTPSKHNKYMLQLSYIHSAHRISNSVEESMVTSRETTLPVDVATPSCHYGHVYYNYSLLYGRKAGNFTEQGEVENMSECLRMCCKETSCKIALMLEQNCYSVSCRGKFCQTVPVNPLQFKPRIAHVIRPKVILNTNSGFPFSSPNHSHHPPGGVSYNVTLRQHQAPLGVGGGKAEHHSLPKAPGKEKPRRHRTKIPASRISEIPVVTPVIKMISLCSHGPSYYGVTLLGGFRAGHFVGHGQVDSMQACIKKCCANQDCDLAFMVREDCYSVICYHKSLCRSVRAKHVKKYQPRIAHIWRGSNHEKEGVSGQGKSPAQSQSYMIERKHIAAGSKEQKGAVISKNHMKSRKASKVATLRHKGNGIVSGKIGSPSQPRIHKGTHTPKTKKVGVMQYNHSEIKKRISSTKVHSHFSSSASFKKQFPGKNDGNKQGSVLIKANTQATDTEDHLHSVSYKEPNLAARKPKVNDNTCRHSAIQHNVGLRRGLKTGTFAYIGEFSDITKCLKVCCRDPKCDIAFMLDQSCYTVNCANESVCHSVSYHQHQYSTSAVFIRGRFHNKISSVSGLQRKENSFHESAGGSADFDVDGNLQNCSTYSYYNMTLRAGLKAGNFTFFGKVTSTKDCVARCCLTKGCDVTFVVLNRCFLVDCFSDDSCDIINARNTNRFKPVVTFVNLTLISTLLEKSFENSSLVSDISIQGDNETNEASNTQVEPTHEIGISVSRTIESERNTRVTQSQDSVSSPIRLHPSECIYSFPLRNVSFRIGRKAGIFINHGVAKNVSECAEYCCLSLTCDVAFMISNDCFFVRCHSDKSCETKTIRNSTFYPRMIFVKKHGVTLKGRAHKAANDLLNDNSATPAIATNRPVSQTLNGTLPHKPKERRHCSHAKIITGVTLTGGYYAGIFTKQEYVESMPECISRCCSLPTCNVAFMVSNICYAVQCFSEEKCTTAKAHYSRKYHPQVSHVRKLFLNIIQGDFKGKVNRHDAITKKLRCVLEDVNEPKHRVKEGAVLVHTTAHDLGDCAKLCCQTEGCKVALQDNGTCYSLNCHTNMTCPKANLSRNIEATSQSLVVIKDKKQSEMHPERDLTETCHFSSVLHEVVLRGGSQSGKFKYLTEVDDMATCIKECCKYSVCDLALMLKDNCFLVSCHSEVLCEPIRSRSSDYHPQIAYKIKRGKNRHIGKAGSKAGLVNFHQSTSLAGSKAGLESFHQSASHHLVNGKKHRVDRSKEFTYVTFRNGLEAGIFTESGKVKDMESCVERCYNRSSCHVAFMVEHSCYSIHCYSQKTCEVLPVQTPIITTRVVYLKDRMLKLPYITTKEHKASPFIRDDKNFTITNCAKNVTVLKNMTFLAGMSAGNYTDYGTVDSIQACSNICCSKKVCDAAFMILNNCFTIDCISDKACHAIPSKSRKVNTSIVYFRKTLSTGRPQQMQKKPKVGNQQLCPLLGGIRKGVTFSGGLTAGDFTDHGYFDNFSSCIKVCCRTEACDIAFMVENNCYSVKCAKNRRRCIPVVARPTKFKTFMAIMKASVYSEVHTQASYDLKCAKKGPIQHNLTFKKGIKAGNFTEQAKVKDMSHCIQACCNISSCSAAFMIEGKCYSVACHSKKDCETRAVKSKVLTTVIAFINHTRKGRKSGEPGLNLKQTFTKSILGGHCDITNVQRNVNITGGWKAGKFLRIPDIKNMVRCTEACCDYHGCAAAMFIGQYCYNLVCFKTKGCQLIGSHGGFMIDRFVAVRKNTGNLLSPIMKAKISELTASKEHVSHSFFMEPVQNAGNNDVQSTLKNASSNTRIDNKARTPFTKLNPEGKTNYSSSIETKNSETLPEETYSFKSDYSLMMEEHNRNRKRTYACTHTFVFNNATLRGGLNAGDVKNEGKVEGMEECVDICCKTLECNVALMLNEKCYIVACSNKRSCEAIPDRHSTGETKVAYVARSKDETELIKKLISQTKTSKPVSVGENKTNDGRTRKTKDLQSATNNNIVRQGSCFRSPILKNVRFKLGRHAGDFKPVGLVKNIEQCVTSCCKENACNAIFMLGSRCHLVSCSNEQDCQTVEAKSDFYQPRVVYLARSEAEVTYLFKLVPKDILENYKGNETDHANATGDGDESAVRRSQLERAESNNSISSTYFEENAALCKHSIPRENSTLRGGAQSGLFKEVGKVNSDTECISQCCISNSCDAAFLLLNRCFLVTCKSKSLCESVPAKNIVFRPRVIYMENKMALNRRGRVQEGSKSLFSGSQSGSIALKKRHHSSFNPPQLKNEREDPCKASIIRQNRWNQKWVF</sequence>
<feature type="compositionally biased region" description="Polar residues" evidence="5">
    <location>
        <begin position="1903"/>
        <end position="1914"/>
    </location>
</feature>
<comment type="subcellular location">
    <subcellularLocation>
        <location evidence="1">Membrane</location>
    </subcellularLocation>
</comment>
<feature type="region of interest" description="Disordered" evidence="5">
    <location>
        <begin position="2187"/>
        <end position="2215"/>
    </location>
</feature>
<gene>
    <name evidence="7" type="ORF">pdam_00022242</name>
</gene>
<feature type="non-terminal residue" evidence="7">
    <location>
        <position position="1"/>
    </location>
</feature>
<protein>
    <recommendedName>
        <fullName evidence="6">Seven cysteines N-terminal domain-containing protein</fullName>
    </recommendedName>
</protein>
<dbReference type="GO" id="GO:0031410">
    <property type="term" value="C:cytoplasmic vesicle"/>
    <property type="evidence" value="ECO:0007669"/>
    <property type="project" value="TreeGrafter"/>
</dbReference>
<feature type="domain" description="Seven cysteines N-terminal" evidence="6">
    <location>
        <begin position="2224"/>
        <end position="2303"/>
    </location>
</feature>
<organism evidence="7 8">
    <name type="scientific">Pocillopora damicornis</name>
    <name type="common">Cauliflower coral</name>
    <name type="synonym">Millepora damicornis</name>
    <dbReference type="NCBI Taxonomy" id="46731"/>
    <lineage>
        <taxon>Eukaryota</taxon>
        <taxon>Metazoa</taxon>
        <taxon>Cnidaria</taxon>
        <taxon>Anthozoa</taxon>
        <taxon>Hexacorallia</taxon>
        <taxon>Scleractinia</taxon>
        <taxon>Astrocoeniina</taxon>
        <taxon>Pocilloporidae</taxon>
        <taxon>Pocillopora</taxon>
    </lineage>
</organism>
<feature type="compositionally biased region" description="Basic and acidic residues" evidence="5">
    <location>
        <begin position="279"/>
        <end position="292"/>
    </location>
</feature>
<keyword evidence="2" id="KW-0732">Signal</keyword>
<feature type="domain" description="Seven cysteines N-terminal" evidence="6">
    <location>
        <begin position="1187"/>
        <end position="1268"/>
    </location>
</feature>
<dbReference type="GO" id="GO:0001764">
    <property type="term" value="P:neuron migration"/>
    <property type="evidence" value="ECO:0007669"/>
    <property type="project" value="TreeGrafter"/>
</dbReference>
<proteinExistence type="predicted"/>
<evidence type="ECO:0000259" key="6">
    <source>
        <dbReference type="SMART" id="SM00765"/>
    </source>
</evidence>
<feature type="domain" description="Seven cysteines N-terminal" evidence="6">
    <location>
        <begin position="691"/>
        <end position="769"/>
    </location>
</feature>
<dbReference type="Pfam" id="PF23597">
    <property type="entry name" value="KIAA0319_N"/>
    <property type="match status" value="16"/>
</dbReference>
<feature type="compositionally biased region" description="Basic and acidic residues" evidence="5">
    <location>
        <begin position="2201"/>
        <end position="2212"/>
    </location>
</feature>
<keyword evidence="4" id="KW-0325">Glycoprotein</keyword>
<feature type="region of interest" description="Disordered" evidence="5">
    <location>
        <begin position="438"/>
        <end position="488"/>
    </location>
</feature>
<feature type="compositionally biased region" description="Basic residues" evidence="5">
    <location>
        <begin position="449"/>
        <end position="466"/>
    </location>
</feature>
<evidence type="ECO:0000256" key="5">
    <source>
        <dbReference type="SAM" id="MobiDB-lite"/>
    </source>
</evidence>
<reference evidence="7 8" key="1">
    <citation type="journal article" date="2018" name="Sci. Rep.">
        <title>Comparative analysis of the Pocillopora damicornis genome highlights role of immune system in coral evolution.</title>
        <authorList>
            <person name="Cunning R."/>
            <person name="Bay R.A."/>
            <person name="Gillette P."/>
            <person name="Baker A.C."/>
            <person name="Traylor-Knowles N."/>
        </authorList>
    </citation>
    <scope>NUCLEOTIDE SEQUENCE [LARGE SCALE GENOMIC DNA]</scope>
    <source>
        <strain evidence="7">RSMAS</strain>
        <tissue evidence="7">Whole animal</tissue>
    </source>
</reference>
<feature type="domain" description="Seven cysteines N-terminal" evidence="6">
    <location>
        <begin position="571"/>
        <end position="653"/>
    </location>
</feature>
<name>A0A3M6TG83_POCDA</name>
<feature type="domain" description="Seven cysteines N-terminal" evidence="6">
    <location>
        <begin position="1537"/>
        <end position="1620"/>
    </location>
</feature>